<protein>
    <recommendedName>
        <fullName evidence="3">Type I restriction endonuclease subunit M</fullName>
    </recommendedName>
</protein>
<accession>A0A414STC6</accession>
<name>A0A414STC6_9FIRM</name>
<sequence length="95" mass="10883">MFKSVFFELGREVVTPGIYGAMESSREFALEIMHAMQLFCLGNWGRMSEEDKEMNELALKDGGRLMGTYKTCKGKVWIITEADRSVTTVLFPKEY</sequence>
<gene>
    <name evidence="1" type="ORF">DW265_10040</name>
</gene>
<evidence type="ECO:0000313" key="2">
    <source>
        <dbReference type="Proteomes" id="UP000284095"/>
    </source>
</evidence>
<comment type="caution">
    <text evidence="1">The sequence shown here is derived from an EMBL/GenBank/DDBJ whole genome shotgun (WGS) entry which is preliminary data.</text>
</comment>
<evidence type="ECO:0008006" key="3">
    <source>
        <dbReference type="Google" id="ProtNLM"/>
    </source>
</evidence>
<dbReference type="Proteomes" id="UP000284095">
    <property type="component" value="Unassembled WGS sequence"/>
</dbReference>
<dbReference type="RefSeq" id="WP_118225192.1">
    <property type="nucleotide sequence ID" value="NZ_QRIC01000022.1"/>
</dbReference>
<proteinExistence type="predicted"/>
<dbReference type="EMBL" id="QRIC01000022">
    <property type="protein sequence ID" value="RHG24700.1"/>
    <property type="molecule type" value="Genomic_DNA"/>
</dbReference>
<dbReference type="AlphaFoldDB" id="A0A414STC6"/>
<keyword evidence="2" id="KW-1185">Reference proteome</keyword>
<reference evidence="1 2" key="1">
    <citation type="submission" date="2018-08" db="EMBL/GenBank/DDBJ databases">
        <title>A genome reference for cultivated species of the human gut microbiota.</title>
        <authorList>
            <person name="Zou Y."/>
            <person name="Xue W."/>
            <person name="Luo G."/>
        </authorList>
    </citation>
    <scope>NUCLEOTIDE SEQUENCE [LARGE SCALE GENOMIC DNA]</scope>
    <source>
        <strain evidence="1 2">AM22-22</strain>
    </source>
</reference>
<organism evidence="1 2">
    <name type="scientific">Dorea longicatena</name>
    <dbReference type="NCBI Taxonomy" id="88431"/>
    <lineage>
        <taxon>Bacteria</taxon>
        <taxon>Bacillati</taxon>
        <taxon>Bacillota</taxon>
        <taxon>Clostridia</taxon>
        <taxon>Lachnospirales</taxon>
        <taxon>Lachnospiraceae</taxon>
        <taxon>Dorea</taxon>
    </lineage>
</organism>
<evidence type="ECO:0000313" key="1">
    <source>
        <dbReference type="EMBL" id="RHG24700.1"/>
    </source>
</evidence>